<evidence type="ECO:0000256" key="6">
    <source>
        <dbReference type="SAM" id="Phobius"/>
    </source>
</evidence>
<dbReference type="CDD" id="cd09112">
    <property type="entry name" value="PLDc_CLS_2"/>
    <property type="match status" value="1"/>
</dbReference>
<gene>
    <name evidence="8" type="ordered locus">MYPU_6650</name>
</gene>
<dbReference type="GO" id="GO:0005886">
    <property type="term" value="C:plasma membrane"/>
    <property type="evidence" value="ECO:0007669"/>
    <property type="project" value="UniProtKB-SubCell"/>
</dbReference>
<dbReference type="PROSITE" id="PS50035">
    <property type="entry name" value="PLD"/>
    <property type="match status" value="2"/>
</dbReference>
<dbReference type="InterPro" id="IPR027379">
    <property type="entry name" value="CLS_N"/>
</dbReference>
<evidence type="ECO:0000259" key="7">
    <source>
        <dbReference type="PROSITE" id="PS50035"/>
    </source>
</evidence>
<keyword evidence="4 6" id="KW-1133">Transmembrane helix</keyword>
<feature type="transmembrane region" description="Helical" evidence="6">
    <location>
        <begin position="9"/>
        <end position="30"/>
    </location>
</feature>
<evidence type="ECO:0000256" key="4">
    <source>
        <dbReference type="ARBA" id="ARBA00022989"/>
    </source>
</evidence>
<dbReference type="Pfam" id="PF13091">
    <property type="entry name" value="PLDc_2"/>
    <property type="match status" value="2"/>
</dbReference>
<dbReference type="AlphaFoldDB" id="Q98PQ4"/>
<dbReference type="InterPro" id="IPR001736">
    <property type="entry name" value="PLipase_D/transphosphatidylase"/>
</dbReference>
<dbReference type="SUPFAM" id="SSF56024">
    <property type="entry name" value="Phospholipase D/nuclease"/>
    <property type="match status" value="2"/>
</dbReference>
<comment type="subcellular location">
    <subcellularLocation>
        <location evidence="1">Cell membrane</location>
        <topology evidence="1">Multi-pass membrane protein</topology>
    </subcellularLocation>
</comment>
<dbReference type="PANTHER" id="PTHR21248:SF7">
    <property type="entry name" value="MINOR CARDIOLIPIN SYNTHASE CLSB"/>
    <property type="match status" value="1"/>
</dbReference>
<sequence length="501" mass="59592">MDKKNFTRFLWYFLSFLFLVINIVVFWLIFHLNYVYFSLMIAIVYLINTGVVVFIFMQNRNSSSKLSWIVVITILPFFGHLLYFLVGQKYRHRKDYDAYYKNFNNILKDGTNIDDFSTMIHDFGEKNLFNQLSLLSQKPILPAKFKMFSHPYKYFNSLFEHIEKAQKEIWIVSYYAKDGELVDEFFSLLIKKATNGVKIKWLIDDFGQRHLKRKTLDRLKHPNIEIEFIGRLRFGFLISSNFYRNHRKFFIIDKKIVFNGGSNISDRYISLDSQFGYYHDINYMIKGPYVHSYIIIFIYMWKRWRNIELRYKEPIGELENNFESRAIIFEDGPELNDSIIEDSLIKLIANAKEEIKISTPYFSLSNGLFNAFKIALLSGVKVSIFYPGYSAQKLVHQIGLVELKKLEKYGIKIYFTNGFFNHSKMGIFDKNIAYIGTLNFDIRSFYAQYETIDIVEGEVVKDIQKLFDDLEQRSVHFLKDYQNMRSFLPKQILFKILKPLT</sequence>
<dbReference type="GO" id="GO:0032049">
    <property type="term" value="P:cardiolipin biosynthetic process"/>
    <property type="evidence" value="ECO:0007669"/>
    <property type="project" value="UniProtKB-ARBA"/>
</dbReference>
<organism evidence="9">
    <name type="scientific">Mycoplasmopsis pulmonis (strain UAB CTIP)</name>
    <name type="common">Mycoplasma pulmonis</name>
    <dbReference type="NCBI Taxonomy" id="272635"/>
    <lineage>
        <taxon>Bacteria</taxon>
        <taxon>Bacillati</taxon>
        <taxon>Mycoplasmatota</taxon>
        <taxon>Mycoplasmoidales</taxon>
        <taxon>Metamycoplasmataceae</taxon>
        <taxon>Mycoplasmopsis</taxon>
    </lineage>
</organism>
<dbReference type="EMBL" id="AL445565">
    <property type="protein sequence ID" value="CAC13838.1"/>
    <property type="molecule type" value="Genomic_DNA"/>
</dbReference>
<evidence type="ECO:0000256" key="5">
    <source>
        <dbReference type="ARBA" id="ARBA00023136"/>
    </source>
</evidence>
<dbReference type="eggNOG" id="COG1502">
    <property type="taxonomic scope" value="Bacteria"/>
</dbReference>
<dbReference type="HOGENOM" id="CLU_038053_1_2_14"/>
<keyword evidence="3 6" id="KW-0812">Transmembrane</keyword>
<protein>
    <submittedName>
        <fullName evidence="8">CARDIOLIPIN SYNTHETASE</fullName>
    </submittedName>
</protein>
<feature type="transmembrane region" description="Helical" evidence="6">
    <location>
        <begin position="68"/>
        <end position="86"/>
    </location>
</feature>
<dbReference type="Proteomes" id="UP000000528">
    <property type="component" value="Chromosome"/>
</dbReference>
<evidence type="ECO:0000313" key="8">
    <source>
        <dbReference type="EMBL" id="CAC13838.1"/>
    </source>
</evidence>
<dbReference type="SMART" id="SM00155">
    <property type="entry name" value="PLDc"/>
    <property type="match status" value="2"/>
</dbReference>
<dbReference type="BioCyc" id="MPUL272635:G1GT6-674-MONOMER"/>
<dbReference type="PANTHER" id="PTHR21248">
    <property type="entry name" value="CARDIOLIPIN SYNTHASE"/>
    <property type="match status" value="1"/>
</dbReference>
<keyword evidence="9" id="KW-1185">Reference proteome</keyword>
<dbReference type="GO" id="GO:0030572">
    <property type="term" value="F:phosphatidyltransferase activity"/>
    <property type="evidence" value="ECO:0007669"/>
    <property type="project" value="UniProtKB-ARBA"/>
</dbReference>
<evidence type="ECO:0000256" key="1">
    <source>
        <dbReference type="ARBA" id="ARBA00004651"/>
    </source>
</evidence>
<dbReference type="InterPro" id="IPR025202">
    <property type="entry name" value="PLD-like_dom"/>
</dbReference>
<evidence type="ECO:0000256" key="3">
    <source>
        <dbReference type="ARBA" id="ARBA00022692"/>
    </source>
</evidence>
<dbReference type="CDD" id="cd09110">
    <property type="entry name" value="PLDc_CLS_1"/>
    <property type="match status" value="1"/>
</dbReference>
<feature type="domain" description="PLD phosphodiesterase" evidence="7">
    <location>
        <begin position="417"/>
        <end position="444"/>
    </location>
</feature>
<dbReference type="PIR" id="A90595">
    <property type="entry name" value="A90595"/>
</dbReference>
<dbReference type="Gene3D" id="3.30.870.10">
    <property type="entry name" value="Endonuclease Chain A"/>
    <property type="match status" value="2"/>
</dbReference>
<keyword evidence="5 6" id="KW-0472">Membrane</keyword>
<keyword evidence="2" id="KW-1003">Cell membrane</keyword>
<feature type="transmembrane region" description="Helical" evidence="6">
    <location>
        <begin position="36"/>
        <end position="56"/>
    </location>
</feature>
<proteinExistence type="predicted"/>
<feature type="domain" description="PLD phosphodiesterase" evidence="7">
    <location>
        <begin position="241"/>
        <end position="268"/>
    </location>
</feature>
<evidence type="ECO:0000313" key="9">
    <source>
        <dbReference type="Proteomes" id="UP000000528"/>
    </source>
</evidence>
<dbReference type="Pfam" id="PF13396">
    <property type="entry name" value="PLDc_N"/>
    <property type="match status" value="1"/>
</dbReference>
<reference evidence="8 9" key="1">
    <citation type="journal article" date="2001" name="Nucleic Acids Res.">
        <title>The complete genome sequence of the murine respiratory pathogen Mycoplasma pulmonis.</title>
        <authorList>
            <person name="Chambaud I."/>
            <person name="Heilig R."/>
            <person name="Ferris S."/>
            <person name="Barbe V."/>
            <person name="Samson D."/>
            <person name="Galisson F."/>
            <person name="Moszer I."/>
            <person name="Dybvig K."/>
            <person name="Wroblewski H."/>
            <person name="Viari A."/>
            <person name="Rocha E.P.C."/>
            <person name="Blanchard A."/>
        </authorList>
    </citation>
    <scope>NUCLEOTIDE SEQUENCE [LARGE SCALE GENOMIC DNA]</scope>
    <source>
        <strain evidence="8 9">UAB CTIP</strain>
    </source>
</reference>
<accession>Q98PQ4</accession>
<dbReference type="KEGG" id="mpu:MYPU_6650"/>
<dbReference type="STRING" id="272635.gene:17577273"/>
<name>Q98PQ4_MYCPU</name>
<evidence type="ECO:0000256" key="2">
    <source>
        <dbReference type="ARBA" id="ARBA00022475"/>
    </source>
</evidence>